<gene>
    <name evidence="1" type="ORF">SAMN05421767_10428</name>
</gene>
<dbReference type="AlphaFoldDB" id="A0A1H9I1R4"/>
<dbReference type="RefSeq" id="WP_089745951.1">
    <property type="nucleotide sequence ID" value="NZ_FOGF01000004.1"/>
</dbReference>
<organism evidence="1 2">
    <name type="scientific">Granulicatella balaenopterae</name>
    <dbReference type="NCBI Taxonomy" id="137733"/>
    <lineage>
        <taxon>Bacteria</taxon>
        <taxon>Bacillati</taxon>
        <taxon>Bacillota</taxon>
        <taxon>Bacilli</taxon>
        <taxon>Lactobacillales</taxon>
        <taxon>Carnobacteriaceae</taxon>
        <taxon>Granulicatella</taxon>
    </lineage>
</organism>
<name>A0A1H9I1R4_9LACT</name>
<proteinExistence type="predicted"/>
<dbReference type="Proteomes" id="UP000198556">
    <property type="component" value="Unassembled WGS sequence"/>
</dbReference>
<dbReference type="OrthoDB" id="1631698at2"/>
<keyword evidence="2" id="KW-1185">Reference proteome</keyword>
<sequence>MSGYYNYSMSNNAVSAYESGEKPLSKWLKKDLLDEIIDYYVETDNQQNLLLLPYLAKVKVSTLKSKLLFNSSWHHTSNYYNKTEFYSLDTDKLDELTDTIVLNWIEQDKANRKNKKKDTGYPAKCKFLEWSGTRKHPKATEHIEIGIIRGESFYRNNGKRKSIYANGFKILERL</sequence>
<protein>
    <submittedName>
        <fullName evidence="1">Uncharacterized protein</fullName>
    </submittedName>
</protein>
<dbReference type="STRING" id="137733.SAMN05421767_10428"/>
<evidence type="ECO:0000313" key="1">
    <source>
        <dbReference type="EMBL" id="SEQ68478.1"/>
    </source>
</evidence>
<reference evidence="1 2" key="1">
    <citation type="submission" date="2016-10" db="EMBL/GenBank/DDBJ databases">
        <authorList>
            <person name="de Groot N.N."/>
        </authorList>
    </citation>
    <scope>NUCLEOTIDE SEQUENCE [LARGE SCALE GENOMIC DNA]</scope>
    <source>
        <strain evidence="1 2">DSM 15827</strain>
    </source>
</reference>
<accession>A0A1H9I1R4</accession>
<evidence type="ECO:0000313" key="2">
    <source>
        <dbReference type="Proteomes" id="UP000198556"/>
    </source>
</evidence>
<dbReference type="EMBL" id="FOGF01000004">
    <property type="protein sequence ID" value="SEQ68478.1"/>
    <property type="molecule type" value="Genomic_DNA"/>
</dbReference>